<keyword evidence="2 4" id="KW-0863">Zinc-finger</keyword>
<dbReference type="Gene3D" id="3.30.40.10">
    <property type="entry name" value="Zinc/RING finger domain, C3HC4 (zinc finger)"/>
    <property type="match status" value="1"/>
</dbReference>
<evidence type="ECO:0000256" key="1">
    <source>
        <dbReference type="ARBA" id="ARBA00022723"/>
    </source>
</evidence>
<accession>A0A8H5GDG6</accession>
<reference evidence="6 7" key="1">
    <citation type="journal article" date="2020" name="ISME J.">
        <title>Uncovering the hidden diversity of litter-decomposition mechanisms in mushroom-forming fungi.</title>
        <authorList>
            <person name="Floudas D."/>
            <person name="Bentzer J."/>
            <person name="Ahren D."/>
            <person name="Johansson T."/>
            <person name="Persson P."/>
            <person name="Tunlid A."/>
        </authorList>
    </citation>
    <scope>NUCLEOTIDE SEQUENCE [LARGE SCALE GENOMIC DNA]</scope>
    <source>
        <strain evidence="6 7">CBS 291.85</strain>
    </source>
</reference>
<gene>
    <name evidence="6" type="ORF">D9758_007111</name>
</gene>
<evidence type="ECO:0000256" key="2">
    <source>
        <dbReference type="ARBA" id="ARBA00022771"/>
    </source>
</evidence>
<comment type="caution">
    <text evidence="6">The sequence shown here is derived from an EMBL/GenBank/DDBJ whole genome shotgun (WGS) entry which is preliminary data.</text>
</comment>
<evidence type="ECO:0000259" key="5">
    <source>
        <dbReference type="PROSITE" id="PS50089"/>
    </source>
</evidence>
<dbReference type="InterPro" id="IPR013083">
    <property type="entry name" value="Znf_RING/FYVE/PHD"/>
</dbReference>
<evidence type="ECO:0000256" key="4">
    <source>
        <dbReference type="PROSITE-ProRule" id="PRU00175"/>
    </source>
</evidence>
<proteinExistence type="predicted"/>
<keyword evidence="7" id="KW-1185">Reference proteome</keyword>
<evidence type="ECO:0000256" key="3">
    <source>
        <dbReference type="ARBA" id="ARBA00022833"/>
    </source>
</evidence>
<dbReference type="SMART" id="SM00184">
    <property type="entry name" value="RING"/>
    <property type="match status" value="1"/>
</dbReference>
<feature type="domain" description="RING-type" evidence="5">
    <location>
        <begin position="138"/>
        <end position="204"/>
    </location>
</feature>
<dbReference type="PROSITE" id="PS50089">
    <property type="entry name" value="ZF_RING_2"/>
    <property type="match status" value="1"/>
</dbReference>
<dbReference type="OrthoDB" id="2562444at2759"/>
<dbReference type="Proteomes" id="UP000559256">
    <property type="component" value="Unassembled WGS sequence"/>
</dbReference>
<keyword evidence="3" id="KW-0862">Zinc</keyword>
<dbReference type="Pfam" id="PF13445">
    <property type="entry name" value="zf-RING_UBOX"/>
    <property type="match status" value="1"/>
</dbReference>
<dbReference type="AlphaFoldDB" id="A0A8H5GDG6"/>
<dbReference type="InterPro" id="IPR001841">
    <property type="entry name" value="Znf_RING"/>
</dbReference>
<evidence type="ECO:0000313" key="6">
    <source>
        <dbReference type="EMBL" id="KAF5362957.1"/>
    </source>
</evidence>
<sequence>MEELRAEQVDQIPDNLSRPSYHHLASLDVSADADSSSSSPLPHRFQWVVERSKELLNELESKQLLVVLPTIRQLMERVNQKSWITGNLTNKIPVVRYLPCISDLPPSELNGPAPPEWLAMFVHSDIPSVCIEDHNACCNICLEDFEEPALAAEFQVDSGDDGTQASPKPLRQLICGHVLHEDCLPIFQNDDRDDDETFECPVCRTEIWTSHSMSLDQQQTYDDHYNSLPPWQKLDANMLEWAAWYRISDYDEALNSTTRGRPVNDNALGIWGDQTYKRYVYSRMADSPEGLVGCLIIGPERAQSISALVSEGEHGDASRELKGFWDFSGLQGAPRLLAVLAKHGPPDECHWVVHRFSLPDGALTTYHFHTELQACPDCRPASWWPVIRLAWPDATICPNPGMPTLIHLHQPMELGIDDSVAAVGIRDNILMGLPAEHSVDLERLRNLISTEVKSLRERYNSCTSYLSTFLGDLYGRYERVEADKLAL</sequence>
<name>A0A8H5GDG6_9AGAR</name>
<organism evidence="6 7">
    <name type="scientific">Tetrapyrgos nigripes</name>
    <dbReference type="NCBI Taxonomy" id="182062"/>
    <lineage>
        <taxon>Eukaryota</taxon>
        <taxon>Fungi</taxon>
        <taxon>Dikarya</taxon>
        <taxon>Basidiomycota</taxon>
        <taxon>Agaricomycotina</taxon>
        <taxon>Agaricomycetes</taxon>
        <taxon>Agaricomycetidae</taxon>
        <taxon>Agaricales</taxon>
        <taxon>Marasmiineae</taxon>
        <taxon>Marasmiaceae</taxon>
        <taxon>Tetrapyrgos</taxon>
    </lineage>
</organism>
<evidence type="ECO:0000313" key="7">
    <source>
        <dbReference type="Proteomes" id="UP000559256"/>
    </source>
</evidence>
<protein>
    <recommendedName>
        <fullName evidence="5">RING-type domain-containing protein</fullName>
    </recommendedName>
</protein>
<dbReference type="GO" id="GO:0008270">
    <property type="term" value="F:zinc ion binding"/>
    <property type="evidence" value="ECO:0007669"/>
    <property type="project" value="UniProtKB-KW"/>
</dbReference>
<dbReference type="InterPro" id="IPR027370">
    <property type="entry name" value="Znf-RING_euk"/>
</dbReference>
<keyword evidence="1" id="KW-0479">Metal-binding</keyword>
<dbReference type="EMBL" id="JAACJM010000036">
    <property type="protein sequence ID" value="KAF5362957.1"/>
    <property type="molecule type" value="Genomic_DNA"/>
</dbReference>
<dbReference type="SUPFAM" id="SSF57850">
    <property type="entry name" value="RING/U-box"/>
    <property type="match status" value="1"/>
</dbReference>